<dbReference type="EMBL" id="KE747817">
    <property type="protein sequence ID" value="RMZ68792.1"/>
    <property type="molecule type" value="Genomic_DNA"/>
</dbReference>
<organism evidence="1 2">
    <name type="scientific">Pyrenophora seminiperda CCB06</name>
    <dbReference type="NCBI Taxonomy" id="1302712"/>
    <lineage>
        <taxon>Eukaryota</taxon>
        <taxon>Fungi</taxon>
        <taxon>Dikarya</taxon>
        <taxon>Ascomycota</taxon>
        <taxon>Pezizomycotina</taxon>
        <taxon>Dothideomycetes</taxon>
        <taxon>Pleosporomycetidae</taxon>
        <taxon>Pleosporales</taxon>
        <taxon>Pleosporineae</taxon>
        <taxon>Pleosporaceae</taxon>
        <taxon>Pyrenophora</taxon>
    </lineage>
</organism>
<gene>
    <name evidence="1" type="ORF">GMOD_00002640</name>
</gene>
<accession>A0A3M7M2U5</accession>
<reference evidence="1 2" key="1">
    <citation type="journal article" date="2014" name="PLoS ONE">
        <title>De novo Genome Assembly of the Fungal Plant Pathogen Pyrenophora semeniperda.</title>
        <authorList>
            <person name="Soliai M.M."/>
            <person name="Meyer S.E."/>
            <person name="Udall J.A."/>
            <person name="Elzinga D.E."/>
            <person name="Hermansen R.A."/>
            <person name="Bodily P.M."/>
            <person name="Hart A.A."/>
            <person name="Coleman C.E."/>
        </authorList>
    </citation>
    <scope>NUCLEOTIDE SEQUENCE [LARGE SCALE GENOMIC DNA]</scope>
    <source>
        <strain evidence="1 2">CCB06</strain>
        <tissue evidence="1">Mycelium</tissue>
    </source>
</reference>
<evidence type="ECO:0000313" key="2">
    <source>
        <dbReference type="Proteomes" id="UP000265663"/>
    </source>
</evidence>
<protein>
    <submittedName>
        <fullName evidence="1">Uncharacterized protein</fullName>
    </submittedName>
</protein>
<dbReference type="Proteomes" id="UP000265663">
    <property type="component" value="Unassembled WGS sequence"/>
</dbReference>
<name>A0A3M7M2U5_9PLEO</name>
<dbReference type="AlphaFoldDB" id="A0A3M7M2U5"/>
<keyword evidence="2" id="KW-1185">Reference proteome</keyword>
<evidence type="ECO:0000313" key="1">
    <source>
        <dbReference type="EMBL" id="RMZ68792.1"/>
    </source>
</evidence>
<sequence>MIWSDVLKALTFDSLMSSTCEKNVDRSAHVTKPVLTSINTAEHFLFFFIPVTLKINQVDGRFMSFLLKLE</sequence>
<proteinExistence type="predicted"/>